<evidence type="ECO:0000313" key="3">
    <source>
        <dbReference type="Proteomes" id="UP000736787"/>
    </source>
</evidence>
<protein>
    <submittedName>
        <fullName evidence="2">Uncharacterized protein</fullName>
    </submittedName>
</protein>
<dbReference type="Proteomes" id="UP000736787">
    <property type="component" value="Unassembled WGS sequence"/>
</dbReference>
<organism evidence="2 3">
    <name type="scientific">Phytophthora cactorum</name>
    <dbReference type="NCBI Taxonomy" id="29920"/>
    <lineage>
        <taxon>Eukaryota</taxon>
        <taxon>Sar</taxon>
        <taxon>Stramenopiles</taxon>
        <taxon>Oomycota</taxon>
        <taxon>Peronosporomycetes</taxon>
        <taxon>Peronosporales</taxon>
        <taxon>Peronosporaceae</taxon>
        <taxon>Phytophthora</taxon>
    </lineage>
</organism>
<feature type="compositionally biased region" description="Polar residues" evidence="1">
    <location>
        <begin position="101"/>
        <end position="110"/>
    </location>
</feature>
<name>A0A8T1EQX1_9STRA</name>
<evidence type="ECO:0000313" key="2">
    <source>
        <dbReference type="EMBL" id="KAG2955059.1"/>
    </source>
</evidence>
<dbReference type="EMBL" id="RCMK01000007">
    <property type="protein sequence ID" value="KAG2955059.1"/>
    <property type="molecule type" value="Genomic_DNA"/>
</dbReference>
<reference evidence="2" key="1">
    <citation type="submission" date="2018-10" db="EMBL/GenBank/DDBJ databases">
        <title>Effector identification in a new, highly contiguous assembly of the strawberry crown rot pathogen Phytophthora cactorum.</title>
        <authorList>
            <person name="Armitage A.D."/>
            <person name="Nellist C.F."/>
            <person name="Bates H."/>
            <person name="Vickerstaff R.J."/>
            <person name="Harrison R.J."/>
        </authorList>
    </citation>
    <scope>NUCLEOTIDE SEQUENCE</scope>
    <source>
        <strain evidence="2">4040</strain>
    </source>
</reference>
<dbReference type="AlphaFoldDB" id="A0A8T1EQX1"/>
<accession>A0A8T1EQX1</accession>
<comment type="caution">
    <text evidence="2">The sequence shown here is derived from an EMBL/GenBank/DDBJ whole genome shotgun (WGS) entry which is preliminary data.</text>
</comment>
<feature type="region of interest" description="Disordered" evidence="1">
    <location>
        <begin position="91"/>
        <end position="110"/>
    </location>
</feature>
<proteinExistence type="predicted"/>
<gene>
    <name evidence="2" type="ORF">PC117_g684</name>
</gene>
<evidence type="ECO:0000256" key="1">
    <source>
        <dbReference type="SAM" id="MobiDB-lite"/>
    </source>
</evidence>
<sequence>MDASELTSGAGVDSVVAVSIGHARCPNWWSTRRSSSPSANADTRKPDAVEQELHNPAAGVGVVTAAEPMLYEPIAGVCIVVVALLWMQQPNLNPKGPPRAYTSSLTAVSA</sequence>